<feature type="compositionally biased region" description="Basic and acidic residues" evidence="1">
    <location>
        <begin position="110"/>
        <end position="119"/>
    </location>
</feature>
<keyword evidence="3" id="KW-1185">Reference proteome</keyword>
<feature type="compositionally biased region" description="Basic residues" evidence="1">
    <location>
        <begin position="120"/>
        <end position="131"/>
    </location>
</feature>
<sequence>MDDPDGDLGSRQGCRRTDQRGVEAAARRSVVRDHAVKVARAEGVAASRALPGRCARGPPVADRQDPQASGGPRRAAQGVQENRVRGIQRARIGRVHGQACDAHQSPGKGVPDRSDGFRDLRRRATLGRRQRRFENSNALKNGRSERI</sequence>
<organism evidence="2 3">
    <name type="scientific">Chiloscyllium punctatum</name>
    <name type="common">Brownbanded bambooshark</name>
    <name type="synonym">Hemiscyllium punctatum</name>
    <dbReference type="NCBI Taxonomy" id="137246"/>
    <lineage>
        <taxon>Eukaryota</taxon>
        <taxon>Metazoa</taxon>
        <taxon>Chordata</taxon>
        <taxon>Craniata</taxon>
        <taxon>Vertebrata</taxon>
        <taxon>Chondrichthyes</taxon>
        <taxon>Elasmobranchii</taxon>
        <taxon>Galeomorphii</taxon>
        <taxon>Galeoidea</taxon>
        <taxon>Orectolobiformes</taxon>
        <taxon>Hemiscylliidae</taxon>
        <taxon>Chiloscyllium</taxon>
    </lineage>
</organism>
<comment type="caution">
    <text evidence="2">The sequence shown here is derived from an EMBL/GenBank/DDBJ whole genome shotgun (WGS) entry which is preliminary data.</text>
</comment>
<protein>
    <submittedName>
        <fullName evidence="2">Uncharacterized protein</fullName>
    </submittedName>
</protein>
<dbReference type="Proteomes" id="UP000287033">
    <property type="component" value="Unassembled WGS sequence"/>
</dbReference>
<evidence type="ECO:0000256" key="1">
    <source>
        <dbReference type="SAM" id="MobiDB-lite"/>
    </source>
</evidence>
<gene>
    <name evidence="2" type="ORF">chiPu_0027992</name>
</gene>
<name>A0A401TMH0_CHIPU</name>
<feature type="region of interest" description="Disordered" evidence="1">
    <location>
        <begin position="1"/>
        <end position="147"/>
    </location>
</feature>
<accession>A0A401TMH0</accession>
<evidence type="ECO:0000313" key="2">
    <source>
        <dbReference type="EMBL" id="GCC43819.1"/>
    </source>
</evidence>
<feature type="compositionally biased region" description="Basic and acidic residues" evidence="1">
    <location>
        <begin position="30"/>
        <end position="40"/>
    </location>
</feature>
<proteinExistence type="predicted"/>
<dbReference type="EMBL" id="BEZZ01119724">
    <property type="protein sequence ID" value="GCC43819.1"/>
    <property type="molecule type" value="Genomic_DNA"/>
</dbReference>
<dbReference type="AlphaFoldDB" id="A0A401TMH0"/>
<evidence type="ECO:0000313" key="3">
    <source>
        <dbReference type="Proteomes" id="UP000287033"/>
    </source>
</evidence>
<reference evidence="2 3" key="1">
    <citation type="journal article" date="2018" name="Nat. Ecol. Evol.">
        <title>Shark genomes provide insights into elasmobranch evolution and the origin of vertebrates.</title>
        <authorList>
            <person name="Hara Y"/>
            <person name="Yamaguchi K"/>
            <person name="Onimaru K"/>
            <person name="Kadota M"/>
            <person name="Koyanagi M"/>
            <person name="Keeley SD"/>
            <person name="Tatsumi K"/>
            <person name="Tanaka K"/>
            <person name="Motone F"/>
            <person name="Kageyama Y"/>
            <person name="Nozu R"/>
            <person name="Adachi N"/>
            <person name="Nishimura O"/>
            <person name="Nakagawa R"/>
            <person name="Tanegashima C"/>
            <person name="Kiyatake I"/>
            <person name="Matsumoto R"/>
            <person name="Murakumo K"/>
            <person name="Nishida K"/>
            <person name="Terakita A"/>
            <person name="Kuratani S"/>
            <person name="Sato K"/>
            <person name="Hyodo S Kuraku.S."/>
        </authorList>
    </citation>
    <scope>NUCLEOTIDE SEQUENCE [LARGE SCALE GENOMIC DNA]</scope>
</reference>